<comment type="caution">
    <text evidence="10">The sequence shown here is derived from an EMBL/GenBank/DDBJ whole genome shotgun (WGS) entry which is preliminary data.</text>
</comment>
<dbReference type="RefSeq" id="XP_044723839.1">
    <property type="nucleotide sequence ID" value="XM_044860206.1"/>
</dbReference>
<evidence type="ECO:0000256" key="6">
    <source>
        <dbReference type="ARBA" id="ARBA00023128"/>
    </source>
</evidence>
<dbReference type="Gene3D" id="3.40.50.1820">
    <property type="entry name" value="alpha/beta hydrolase"/>
    <property type="match status" value="1"/>
</dbReference>
<evidence type="ECO:0000313" key="11">
    <source>
        <dbReference type="Proteomes" id="UP000824596"/>
    </source>
</evidence>
<evidence type="ECO:0000256" key="7">
    <source>
        <dbReference type="ARBA" id="ARBA00023136"/>
    </source>
</evidence>
<dbReference type="GeneID" id="68350864"/>
<evidence type="ECO:0000256" key="3">
    <source>
        <dbReference type="ARBA" id="ARBA00004370"/>
    </source>
</evidence>
<evidence type="ECO:0000256" key="2">
    <source>
        <dbReference type="ARBA" id="ARBA00004240"/>
    </source>
</evidence>
<keyword evidence="6" id="KW-0496">Mitochondrion</keyword>
<dbReference type="SUPFAM" id="SSF53474">
    <property type="entry name" value="alpha/beta-Hydrolases"/>
    <property type="match status" value="1"/>
</dbReference>
<feature type="transmembrane region" description="Helical" evidence="8">
    <location>
        <begin position="6"/>
        <end position="25"/>
    </location>
</feature>
<proteinExistence type="inferred from homology"/>
<dbReference type="Pfam" id="PF05057">
    <property type="entry name" value="DUF676"/>
    <property type="match status" value="1"/>
</dbReference>
<feature type="domain" description="DUF676" evidence="9">
    <location>
        <begin position="90"/>
        <end position="155"/>
    </location>
</feature>
<reference evidence="10" key="1">
    <citation type="submission" date="2021-09" db="EMBL/GenBank/DDBJ databases">
        <title>A high-quality genome of the endoparasitic fungus Hirsutella rhossiliensis with a comparison of Hirsutella genomes reveals transposable elements contributing to genome size variation.</title>
        <authorList>
            <person name="Lin R."/>
            <person name="Jiao Y."/>
            <person name="Sun X."/>
            <person name="Ling J."/>
            <person name="Xie B."/>
            <person name="Cheng X."/>
        </authorList>
    </citation>
    <scope>NUCLEOTIDE SEQUENCE</scope>
    <source>
        <strain evidence="10">HR02</strain>
    </source>
</reference>
<sequence length="156" mass="16684">MTGWTGVVAAVALVLAAVTLGPIVAKLRQRRQSPRPEGIQIISDPLDAKILAFHGLGAHPEHTDDFPEARIVSFAHNSDWLIDAPVKTAQTIGHRLLDKLAEHRSGRPRVPIVFIGHSFGGIIVKEALCKPGDATREVADSICGIIFLGTPHIGSV</sequence>
<keyword evidence="5" id="KW-0256">Endoplasmic reticulum</keyword>
<organism evidence="10 11">
    <name type="scientific">Hirsutella rhossiliensis</name>
    <dbReference type="NCBI Taxonomy" id="111463"/>
    <lineage>
        <taxon>Eukaryota</taxon>
        <taxon>Fungi</taxon>
        <taxon>Dikarya</taxon>
        <taxon>Ascomycota</taxon>
        <taxon>Pezizomycotina</taxon>
        <taxon>Sordariomycetes</taxon>
        <taxon>Hypocreomycetidae</taxon>
        <taxon>Hypocreales</taxon>
        <taxon>Ophiocordycipitaceae</taxon>
        <taxon>Hirsutella</taxon>
    </lineage>
</organism>
<keyword evidence="8" id="KW-1133">Transmembrane helix</keyword>
<dbReference type="GO" id="GO:0005783">
    <property type="term" value="C:endoplasmic reticulum"/>
    <property type="evidence" value="ECO:0007669"/>
    <property type="project" value="UniProtKB-SubCell"/>
</dbReference>
<dbReference type="PANTHER" id="PTHR48182">
    <property type="entry name" value="PROTEIN SERAC1"/>
    <property type="match status" value="1"/>
</dbReference>
<keyword evidence="11" id="KW-1185">Reference proteome</keyword>
<dbReference type="Proteomes" id="UP000824596">
    <property type="component" value="Unassembled WGS sequence"/>
</dbReference>
<dbReference type="OrthoDB" id="5154032at2759"/>
<keyword evidence="8" id="KW-0812">Transmembrane</keyword>
<name>A0A9P8N5I2_9HYPO</name>
<evidence type="ECO:0000256" key="4">
    <source>
        <dbReference type="ARBA" id="ARBA00007920"/>
    </source>
</evidence>
<evidence type="ECO:0000256" key="5">
    <source>
        <dbReference type="ARBA" id="ARBA00022824"/>
    </source>
</evidence>
<dbReference type="InterPro" id="IPR029058">
    <property type="entry name" value="AB_hydrolase_fold"/>
</dbReference>
<evidence type="ECO:0000313" key="10">
    <source>
        <dbReference type="EMBL" id="KAH0966326.1"/>
    </source>
</evidence>
<dbReference type="GO" id="GO:0016020">
    <property type="term" value="C:membrane"/>
    <property type="evidence" value="ECO:0007669"/>
    <property type="project" value="UniProtKB-SubCell"/>
</dbReference>
<dbReference type="PANTHER" id="PTHR48182:SF2">
    <property type="entry name" value="PROTEIN SERAC1"/>
    <property type="match status" value="1"/>
</dbReference>
<comment type="subcellular location">
    <subcellularLocation>
        <location evidence="2">Endoplasmic reticulum</location>
    </subcellularLocation>
    <subcellularLocation>
        <location evidence="3">Membrane</location>
    </subcellularLocation>
    <subcellularLocation>
        <location evidence="1">Mitochondrion</location>
    </subcellularLocation>
</comment>
<evidence type="ECO:0000259" key="9">
    <source>
        <dbReference type="Pfam" id="PF05057"/>
    </source>
</evidence>
<evidence type="ECO:0000256" key="1">
    <source>
        <dbReference type="ARBA" id="ARBA00004173"/>
    </source>
</evidence>
<dbReference type="EMBL" id="JAIZPD010000002">
    <property type="protein sequence ID" value="KAH0966326.1"/>
    <property type="molecule type" value="Genomic_DNA"/>
</dbReference>
<evidence type="ECO:0000256" key="8">
    <source>
        <dbReference type="SAM" id="Phobius"/>
    </source>
</evidence>
<dbReference type="AlphaFoldDB" id="A0A9P8N5I2"/>
<protein>
    <submittedName>
        <fullName evidence="10">Serine esterase</fullName>
    </submittedName>
</protein>
<gene>
    <name evidence="10" type="ORF">HRG_01735</name>
</gene>
<dbReference type="InterPro" id="IPR052374">
    <property type="entry name" value="SERAC1"/>
</dbReference>
<comment type="similarity">
    <text evidence="4">Belongs to the putative lipase ROG1 family.</text>
</comment>
<dbReference type="GO" id="GO:0005739">
    <property type="term" value="C:mitochondrion"/>
    <property type="evidence" value="ECO:0007669"/>
    <property type="project" value="UniProtKB-SubCell"/>
</dbReference>
<dbReference type="InterPro" id="IPR007751">
    <property type="entry name" value="DUF676_lipase-like"/>
</dbReference>
<accession>A0A9P8N5I2</accession>
<keyword evidence="7 8" id="KW-0472">Membrane</keyword>